<keyword evidence="22" id="KW-1185">Reference proteome</keyword>
<accession>A0AAN8T1Z1</accession>
<evidence type="ECO:0000256" key="8">
    <source>
        <dbReference type="ARBA" id="ARBA00022737"/>
    </source>
</evidence>
<dbReference type="PROSITE" id="PS50808">
    <property type="entry name" value="ZF_BED"/>
    <property type="match status" value="1"/>
</dbReference>
<evidence type="ECO:0000256" key="18">
    <source>
        <dbReference type="PROSITE-ProRule" id="PRU00027"/>
    </source>
</evidence>
<evidence type="ECO:0000256" key="19">
    <source>
        <dbReference type="SAM" id="Phobius"/>
    </source>
</evidence>
<evidence type="ECO:0000256" key="9">
    <source>
        <dbReference type="ARBA" id="ARBA00022741"/>
    </source>
</evidence>
<dbReference type="SUPFAM" id="SSF56112">
    <property type="entry name" value="Protein kinase-like (PK-like)"/>
    <property type="match status" value="1"/>
</dbReference>
<keyword evidence="15 19" id="KW-0472">Membrane</keyword>
<dbReference type="Proteomes" id="UP001371456">
    <property type="component" value="Unassembled WGS sequence"/>
</dbReference>
<keyword evidence="17" id="KW-0325">Glycoprotein</keyword>
<keyword evidence="11" id="KW-0418">Kinase</keyword>
<protein>
    <recommendedName>
        <fullName evidence="20">BED-type domain-containing protein</fullName>
    </recommendedName>
</protein>
<feature type="transmembrane region" description="Helical" evidence="19">
    <location>
        <begin position="61"/>
        <end position="80"/>
    </location>
</feature>
<proteinExistence type="predicted"/>
<keyword evidence="14 19" id="KW-1133">Transmembrane helix</keyword>
<keyword evidence="8" id="KW-0677">Repeat</keyword>
<dbReference type="Pfam" id="PF07714">
    <property type="entry name" value="PK_Tyr_Ser-Thr"/>
    <property type="match status" value="1"/>
</dbReference>
<dbReference type="SUPFAM" id="SSF57667">
    <property type="entry name" value="beta-beta-alpha zinc fingers"/>
    <property type="match status" value="1"/>
</dbReference>
<evidence type="ECO:0000256" key="5">
    <source>
        <dbReference type="ARBA" id="ARBA00022692"/>
    </source>
</evidence>
<gene>
    <name evidence="21" type="ORF">RDI58_022048</name>
</gene>
<evidence type="ECO:0000256" key="11">
    <source>
        <dbReference type="ARBA" id="ARBA00022777"/>
    </source>
</evidence>
<dbReference type="FunFam" id="3.30.200.20:FF:000039">
    <property type="entry name" value="receptor-like protein kinase FERONIA"/>
    <property type="match status" value="1"/>
</dbReference>
<dbReference type="PANTHER" id="PTHR47986:SF1">
    <property type="entry name" value="OS04G0685900 PROTEIN"/>
    <property type="match status" value="1"/>
</dbReference>
<keyword evidence="13" id="KW-0067">ATP-binding</keyword>
<dbReference type="InterPro" id="IPR011009">
    <property type="entry name" value="Kinase-like_dom_sf"/>
</dbReference>
<evidence type="ECO:0000256" key="15">
    <source>
        <dbReference type="ARBA" id="ARBA00023136"/>
    </source>
</evidence>
<keyword evidence="7" id="KW-0732">Signal</keyword>
<evidence type="ECO:0000256" key="4">
    <source>
        <dbReference type="ARBA" id="ARBA00022679"/>
    </source>
</evidence>
<dbReference type="PANTHER" id="PTHR47986">
    <property type="entry name" value="OSJNBA0070M12.3 PROTEIN"/>
    <property type="match status" value="1"/>
</dbReference>
<keyword evidence="12" id="KW-0862">Zinc</keyword>
<dbReference type="GO" id="GO:0016020">
    <property type="term" value="C:membrane"/>
    <property type="evidence" value="ECO:0007669"/>
    <property type="project" value="UniProtKB-SubCell"/>
</dbReference>
<dbReference type="EMBL" id="JBANQN010000009">
    <property type="protein sequence ID" value="KAK6779864.1"/>
    <property type="molecule type" value="Genomic_DNA"/>
</dbReference>
<comment type="caution">
    <text evidence="21">The sequence shown here is derived from an EMBL/GenBank/DDBJ whole genome shotgun (WGS) entry which is preliminary data.</text>
</comment>
<feature type="domain" description="BED-type" evidence="20">
    <location>
        <begin position="8"/>
        <end position="57"/>
    </location>
</feature>
<keyword evidence="2" id="KW-0723">Serine/threonine-protein kinase</keyword>
<organism evidence="21 22">
    <name type="scientific">Solanum bulbocastanum</name>
    <name type="common">Wild potato</name>
    <dbReference type="NCBI Taxonomy" id="147425"/>
    <lineage>
        <taxon>Eukaryota</taxon>
        <taxon>Viridiplantae</taxon>
        <taxon>Streptophyta</taxon>
        <taxon>Embryophyta</taxon>
        <taxon>Tracheophyta</taxon>
        <taxon>Spermatophyta</taxon>
        <taxon>Magnoliopsida</taxon>
        <taxon>eudicotyledons</taxon>
        <taxon>Gunneridae</taxon>
        <taxon>Pentapetalae</taxon>
        <taxon>asterids</taxon>
        <taxon>lamiids</taxon>
        <taxon>Solanales</taxon>
        <taxon>Solanaceae</taxon>
        <taxon>Solanoideae</taxon>
        <taxon>Solaneae</taxon>
        <taxon>Solanum</taxon>
    </lineage>
</organism>
<evidence type="ECO:0000256" key="10">
    <source>
        <dbReference type="ARBA" id="ARBA00022771"/>
    </source>
</evidence>
<dbReference type="InterPro" id="IPR003656">
    <property type="entry name" value="Znf_BED"/>
</dbReference>
<reference evidence="21 22" key="1">
    <citation type="submission" date="2024-02" db="EMBL/GenBank/DDBJ databases">
        <title>de novo genome assembly of Solanum bulbocastanum strain 11H21.</title>
        <authorList>
            <person name="Hosaka A.J."/>
        </authorList>
    </citation>
    <scope>NUCLEOTIDE SEQUENCE [LARGE SCALE GENOMIC DNA]</scope>
    <source>
        <tissue evidence="21">Young leaves</tissue>
    </source>
</reference>
<evidence type="ECO:0000256" key="2">
    <source>
        <dbReference type="ARBA" id="ARBA00022527"/>
    </source>
</evidence>
<dbReference type="InterPro" id="IPR052422">
    <property type="entry name" value="Auxin_Ser/Thr_Kinase"/>
</dbReference>
<evidence type="ECO:0000256" key="1">
    <source>
        <dbReference type="ARBA" id="ARBA00004167"/>
    </source>
</evidence>
<keyword evidence="16" id="KW-0675">Receptor</keyword>
<dbReference type="GO" id="GO:0004674">
    <property type="term" value="F:protein serine/threonine kinase activity"/>
    <property type="evidence" value="ECO:0007669"/>
    <property type="project" value="UniProtKB-KW"/>
</dbReference>
<name>A0AAN8T1Z1_SOLBU</name>
<keyword evidence="5 19" id="KW-0812">Transmembrane</keyword>
<keyword evidence="3" id="KW-0433">Leucine-rich repeat</keyword>
<evidence type="ECO:0000256" key="6">
    <source>
        <dbReference type="ARBA" id="ARBA00022723"/>
    </source>
</evidence>
<evidence type="ECO:0000313" key="22">
    <source>
        <dbReference type="Proteomes" id="UP001371456"/>
    </source>
</evidence>
<dbReference type="GO" id="GO:0005524">
    <property type="term" value="F:ATP binding"/>
    <property type="evidence" value="ECO:0007669"/>
    <property type="project" value="UniProtKB-KW"/>
</dbReference>
<sequence length="176" mass="20443">MPRLRGSNARSAVWNHYEKLEEKKDGLWTVKCVHCGRVTYYHSHKAGTASLRKHVKRCWKLGITCSVAVLFHYFNMIFHICVEKCMVYKGTLEDGIKLVVKRGNTGSEQGLAEFQMEIEMLFKLHHRHLVSLIGYCDERSEMIFVYEYMANGPLKSHLYGTDLPPLSWKQRFGDSL</sequence>
<evidence type="ECO:0000256" key="16">
    <source>
        <dbReference type="ARBA" id="ARBA00023170"/>
    </source>
</evidence>
<dbReference type="Gene3D" id="1.10.510.10">
    <property type="entry name" value="Transferase(Phosphotransferase) domain 1"/>
    <property type="match status" value="1"/>
</dbReference>
<evidence type="ECO:0000256" key="17">
    <source>
        <dbReference type="ARBA" id="ARBA00023180"/>
    </source>
</evidence>
<keyword evidence="9" id="KW-0547">Nucleotide-binding</keyword>
<dbReference type="InterPro" id="IPR036236">
    <property type="entry name" value="Znf_C2H2_sf"/>
</dbReference>
<evidence type="ECO:0000313" key="21">
    <source>
        <dbReference type="EMBL" id="KAK6779864.1"/>
    </source>
</evidence>
<evidence type="ECO:0000256" key="7">
    <source>
        <dbReference type="ARBA" id="ARBA00022729"/>
    </source>
</evidence>
<evidence type="ECO:0000256" key="12">
    <source>
        <dbReference type="ARBA" id="ARBA00022833"/>
    </source>
</evidence>
<dbReference type="SMART" id="SM00614">
    <property type="entry name" value="ZnF_BED"/>
    <property type="match status" value="1"/>
</dbReference>
<dbReference type="GO" id="GO:0008270">
    <property type="term" value="F:zinc ion binding"/>
    <property type="evidence" value="ECO:0007669"/>
    <property type="project" value="UniProtKB-KW"/>
</dbReference>
<evidence type="ECO:0000256" key="13">
    <source>
        <dbReference type="ARBA" id="ARBA00022840"/>
    </source>
</evidence>
<evidence type="ECO:0000259" key="20">
    <source>
        <dbReference type="PROSITE" id="PS50808"/>
    </source>
</evidence>
<keyword evidence="4" id="KW-0808">Transferase</keyword>
<dbReference type="AlphaFoldDB" id="A0AAN8T1Z1"/>
<keyword evidence="10 18" id="KW-0863">Zinc-finger</keyword>
<dbReference type="GO" id="GO:0003677">
    <property type="term" value="F:DNA binding"/>
    <property type="evidence" value="ECO:0007669"/>
    <property type="project" value="InterPro"/>
</dbReference>
<evidence type="ECO:0000256" key="3">
    <source>
        <dbReference type="ARBA" id="ARBA00022614"/>
    </source>
</evidence>
<dbReference type="InterPro" id="IPR001245">
    <property type="entry name" value="Ser-Thr/Tyr_kinase_cat_dom"/>
</dbReference>
<comment type="subcellular location">
    <subcellularLocation>
        <location evidence="1">Membrane</location>
        <topology evidence="1">Single-pass membrane protein</topology>
    </subcellularLocation>
</comment>
<keyword evidence="6" id="KW-0479">Metal-binding</keyword>
<evidence type="ECO:0000256" key="14">
    <source>
        <dbReference type="ARBA" id="ARBA00022989"/>
    </source>
</evidence>